<evidence type="ECO:0000313" key="2">
    <source>
        <dbReference type="EMBL" id="QDZ09788.1"/>
    </source>
</evidence>
<proteinExistence type="predicted"/>
<dbReference type="PANTHER" id="PTHR34846:SF11">
    <property type="entry name" value="4-CARBOXYMUCONOLACTONE DECARBOXYLASE FAMILY PROTEIN (AFU_ORTHOLOGUE AFUA_6G11590)"/>
    <property type="match status" value="1"/>
</dbReference>
<keyword evidence="3" id="KW-1185">Reference proteome</keyword>
<dbReference type="Proteomes" id="UP000315364">
    <property type="component" value="Chromosome"/>
</dbReference>
<dbReference type="GO" id="GO:0051920">
    <property type="term" value="F:peroxiredoxin activity"/>
    <property type="evidence" value="ECO:0007669"/>
    <property type="project" value="InterPro"/>
</dbReference>
<dbReference type="InterPro" id="IPR029032">
    <property type="entry name" value="AhpD-like"/>
</dbReference>
<accession>A0A5B8LND6</accession>
<dbReference type="OrthoDB" id="4704294at2"/>
<dbReference type="KEGG" id="dea:FPZ08_02920"/>
<dbReference type="InterPro" id="IPR003779">
    <property type="entry name" value="CMD-like"/>
</dbReference>
<organism evidence="2 3">
    <name type="scientific">Devosia ginsengisoli</name>
    <dbReference type="NCBI Taxonomy" id="400770"/>
    <lineage>
        <taxon>Bacteria</taxon>
        <taxon>Pseudomonadati</taxon>
        <taxon>Pseudomonadota</taxon>
        <taxon>Alphaproteobacteria</taxon>
        <taxon>Hyphomicrobiales</taxon>
        <taxon>Devosiaceae</taxon>
        <taxon>Devosia</taxon>
    </lineage>
</organism>
<dbReference type="Pfam" id="PF02627">
    <property type="entry name" value="CMD"/>
    <property type="match status" value="1"/>
</dbReference>
<dbReference type="PANTHER" id="PTHR34846">
    <property type="entry name" value="4-CARBOXYMUCONOLACTONE DECARBOXYLASE FAMILY PROTEIN (AFU_ORTHOLOGUE AFUA_6G11590)"/>
    <property type="match status" value="1"/>
</dbReference>
<sequence>MAAAYWCGPISSWPGVPWTRRPTARRPCAPPFAPCSPASVARVPYRGPQDGDAALFDRLAQERGEPVENIFLALANAPAVASAVLTMATALRQQTALDRQLRELAVLSVGQVLEAEYELAHHHNSAVRAGLGAAKLAGLSQPEQSGRYSEAELAVIDYARAVTTTGRADAALWSRITRALPLQEQVELVVTVAWYNAVVRMILPLEIDIEDWLVLLEPGQP</sequence>
<dbReference type="SUPFAM" id="SSF69118">
    <property type="entry name" value="AhpD-like"/>
    <property type="match status" value="1"/>
</dbReference>
<name>A0A5B8LND6_9HYPH</name>
<gene>
    <name evidence="2" type="ORF">FPZ08_02920</name>
</gene>
<feature type="domain" description="Carboxymuconolactone decarboxylase-like" evidence="1">
    <location>
        <begin position="78"/>
        <end position="160"/>
    </location>
</feature>
<dbReference type="Gene3D" id="1.20.1290.10">
    <property type="entry name" value="AhpD-like"/>
    <property type="match status" value="1"/>
</dbReference>
<reference evidence="2 3" key="1">
    <citation type="submission" date="2019-07" db="EMBL/GenBank/DDBJ databases">
        <title>Full genome sequence of Devosia sp. Gsoil 520.</title>
        <authorList>
            <person name="Im W.-T."/>
        </authorList>
    </citation>
    <scope>NUCLEOTIDE SEQUENCE [LARGE SCALE GENOMIC DNA]</scope>
    <source>
        <strain evidence="2 3">Gsoil 520</strain>
    </source>
</reference>
<evidence type="ECO:0000259" key="1">
    <source>
        <dbReference type="Pfam" id="PF02627"/>
    </source>
</evidence>
<protein>
    <submittedName>
        <fullName evidence="2">Carboxymuconolactone decarboxylase family protein</fullName>
    </submittedName>
</protein>
<dbReference type="AlphaFoldDB" id="A0A5B8LND6"/>
<dbReference type="EMBL" id="CP042304">
    <property type="protein sequence ID" value="QDZ09788.1"/>
    <property type="molecule type" value="Genomic_DNA"/>
</dbReference>
<evidence type="ECO:0000313" key="3">
    <source>
        <dbReference type="Proteomes" id="UP000315364"/>
    </source>
</evidence>